<feature type="transmembrane region" description="Helical" evidence="1">
    <location>
        <begin position="59"/>
        <end position="78"/>
    </location>
</feature>
<protein>
    <submittedName>
        <fullName evidence="2">Uncharacterized protein</fullName>
    </submittedName>
</protein>
<feature type="transmembrane region" description="Helical" evidence="1">
    <location>
        <begin position="85"/>
        <end position="104"/>
    </location>
</feature>
<feature type="transmembrane region" description="Helical" evidence="1">
    <location>
        <begin position="20"/>
        <end position="39"/>
    </location>
</feature>
<dbReference type="EMBL" id="SMKX01000138">
    <property type="protein sequence ID" value="TDD48738.1"/>
    <property type="molecule type" value="Genomic_DNA"/>
</dbReference>
<gene>
    <name evidence="2" type="ORF">E1263_33070</name>
</gene>
<dbReference type="OrthoDB" id="3831295at2"/>
<evidence type="ECO:0000313" key="3">
    <source>
        <dbReference type="Proteomes" id="UP000295124"/>
    </source>
</evidence>
<comment type="caution">
    <text evidence="2">The sequence shown here is derived from an EMBL/GenBank/DDBJ whole genome shotgun (WGS) entry which is preliminary data.</text>
</comment>
<organism evidence="2 3">
    <name type="scientific">Kribbella antibiotica</name>
    <dbReference type="NCBI Taxonomy" id="190195"/>
    <lineage>
        <taxon>Bacteria</taxon>
        <taxon>Bacillati</taxon>
        <taxon>Actinomycetota</taxon>
        <taxon>Actinomycetes</taxon>
        <taxon>Propionibacteriales</taxon>
        <taxon>Kribbellaceae</taxon>
        <taxon>Kribbella</taxon>
    </lineage>
</organism>
<keyword evidence="1" id="KW-1133">Transmembrane helix</keyword>
<feature type="transmembrane region" description="Helical" evidence="1">
    <location>
        <begin position="131"/>
        <end position="156"/>
    </location>
</feature>
<reference evidence="2 3" key="1">
    <citation type="submission" date="2019-03" db="EMBL/GenBank/DDBJ databases">
        <title>Draft genome sequences of novel Actinobacteria.</title>
        <authorList>
            <person name="Sahin N."/>
            <person name="Ay H."/>
            <person name="Saygin H."/>
        </authorList>
    </citation>
    <scope>NUCLEOTIDE SEQUENCE [LARGE SCALE GENOMIC DNA]</scope>
    <source>
        <strain evidence="2 3">JCM 13523</strain>
    </source>
</reference>
<keyword evidence="1" id="KW-0472">Membrane</keyword>
<proteinExistence type="predicted"/>
<dbReference type="Proteomes" id="UP000295124">
    <property type="component" value="Unassembled WGS sequence"/>
</dbReference>
<sequence>MQTRPGLVALASTGRWAKYAPILIVAVLLTSGLLGRRYVRDLVAHLGTAVSHNELALRALGWAWVGVPLVVLTVLLVLRRRIDRTIRGVVATAALCLAASSAMLTGGRRAPRAEVFFGAVYPDAQPLSYGWAAAGLTIFAMLAVSAITLIVAGKIAGRPMPAAVQQKVGHALGVALILLLAAGLLLALTGPLPS</sequence>
<keyword evidence="1" id="KW-0812">Transmembrane</keyword>
<evidence type="ECO:0000313" key="2">
    <source>
        <dbReference type="EMBL" id="TDD48738.1"/>
    </source>
</evidence>
<accession>A0A4R4YTR3</accession>
<name>A0A4R4YTR3_9ACTN</name>
<keyword evidence="3" id="KW-1185">Reference proteome</keyword>
<feature type="transmembrane region" description="Helical" evidence="1">
    <location>
        <begin position="168"/>
        <end position="188"/>
    </location>
</feature>
<evidence type="ECO:0000256" key="1">
    <source>
        <dbReference type="SAM" id="Phobius"/>
    </source>
</evidence>
<dbReference type="RefSeq" id="WP_132174599.1">
    <property type="nucleotide sequence ID" value="NZ_SMKX01000138.1"/>
</dbReference>
<dbReference type="AlphaFoldDB" id="A0A4R4YTR3"/>